<evidence type="ECO:0000256" key="2">
    <source>
        <dbReference type="ARBA" id="ARBA00010442"/>
    </source>
</evidence>
<dbReference type="PANTHER" id="PTHR30625:SF3">
    <property type="entry name" value="TOL-PAL SYSTEM PROTEIN TOLQ"/>
    <property type="match status" value="1"/>
</dbReference>
<evidence type="ECO:0000259" key="11">
    <source>
        <dbReference type="Pfam" id="PF01618"/>
    </source>
</evidence>
<evidence type="ECO:0000313" key="12">
    <source>
        <dbReference type="EMBL" id="MDO3382117.1"/>
    </source>
</evidence>
<keyword evidence="9 10" id="KW-0131">Cell cycle</keyword>
<evidence type="ECO:0000256" key="6">
    <source>
        <dbReference type="ARBA" id="ARBA00022692"/>
    </source>
</evidence>
<dbReference type="PANTHER" id="PTHR30625">
    <property type="entry name" value="PROTEIN TOLQ"/>
    <property type="match status" value="1"/>
</dbReference>
<dbReference type="InterPro" id="IPR014163">
    <property type="entry name" value="Tol-Pal_TolQ"/>
</dbReference>
<comment type="subcellular location">
    <subcellularLocation>
        <location evidence="10">Cell inner membrane</location>
        <topology evidence="10">Multi-pass membrane protein</topology>
    </subcellularLocation>
    <subcellularLocation>
        <location evidence="1">Cell membrane</location>
        <topology evidence="1">Multi-pass membrane protein</topology>
    </subcellularLocation>
</comment>
<keyword evidence="8 10" id="KW-0472">Membrane</keyword>
<evidence type="ECO:0000256" key="8">
    <source>
        <dbReference type="ARBA" id="ARBA00023136"/>
    </source>
</evidence>
<keyword evidence="3 10" id="KW-1003">Cell membrane</keyword>
<keyword evidence="7 10" id="KW-1133">Transmembrane helix</keyword>
<dbReference type="Pfam" id="PF01618">
    <property type="entry name" value="MotA_ExbB"/>
    <property type="match status" value="1"/>
</dbReference>
<keyword evidence="13" id="KW-1185">Reference proteome</keyword>
<comment type="function">
    <text evidence="10">Part of the Tol-Pal system, which plays a role in outer membrane invagination during cell division and is important for maintaining outer membrane integrity.</text>
</comment>
<dbReference type="RefSeq" id="WP_302712278.1">
    <property type="nucleotide sequence ID" value="NZ_JAULRT010000052.1"/>
</dbReference>
<feature type="domain" description="MotA/TolQ/ExbB proton channel" evidence="11">
    <location>
        <begin position="84"/>
        <end position="212"/>
    </location>
</feature>
<dbReference type="EMBL" id="JAULRT010000052">
    <property type="protein sequence ID" value="MDO3382117.1"/>
    <property type="molecule type" value="Genomic_DNA"/>
</dbReference>
<name>A0ABT8TDB8_9GAMM</name>
<accession>A0ABT8TDB8</accession>
<dbReference type="HAMAP" id="MF_02202">
    <property type="entry name" value="TolQ"/>
    <property type="match status" value="1"/>
</dbReference>
<evidence type="ECO:0000313" key="13">
    <source>
        <dbReference type="Proteomes" id="UP001168380"/>
    </source>
</evidence>
<dbReference type="NCBIfam" id="TIGR02796">
    <property type="entry name" value="tolQ"/>
    <property type="match status" value="1"/>
</dbReference>
<evidence type="ECO:0000256" key="7">
    <source>
        <dbReference type="ARBA" id="ARBA00022989"/>
    </source>
</evidence>
<sequence>MPNEHSLSIWGLIANASLLVQLVMAILFLASVVSWVMIIQRGIYQRQARAKFLAFEKQFWSGIDLNQLYRQSNGKTGKHAVDGVENIFRAGFKEFMRLRSQSSADSDAVMEGCQRAMRVALAREEEKLEANLPFLASVASVSPYIGLFGTVWGIMNSFRGLANVHQATLATVAPGISEALVATAMGLFAAIPAVLAYNRYSARAEAMENHYQTFAEEFSAILHRQVHSKQVSS</sequence>
<comment type="caution">
    <text evidence="12">The sequence shown here is derived from an EMBL/GenBank/DDBJ whole genome shotgun (WGS) entry which is preliminary data.</text>
</comment>
<reference evidence="12" key="1">
    <citation type="submission" date="2023-07" db="EMBL/GenBank/DDBJ databases">
        <title>Gilvimarinus algae sp. nov., isolated from the surface of Kelp.</title>
        <authorList>
            <person name="Sun Y.Y."/>
            <person name="Gong Y."/>
            <person name="Du Z.J."/>
        </authorList>
    </citation>
    <scope>NUCLEOTIDE SEQUENCE</scope>
    <source>
        <strain evidence="12">SDUM040014</strain>
    </source>
</reference>
<protein>
    <recommendedName>
        <fullName evidence="10">Tol-Pal system protein TolQ</fullName>
    </recommendedName>
</protein>
<keyword evidence="5 10" id="KW-0132">Cell division</keyword>
<comment type="similarity">
    <text evidence="2 10">Belongs to the ExbB/TolQ family.</text>
</comment>
<feature type="transmembrane region" description="Helical" evidence="10">
    <location>
        <begin position="12"/>
        <end position="39"/>
    </location>
</feature>
<evidence type="ECO:0000256" key="5">
    <source>
        <dbReference type="ARBA" id="ARBA00022618"/>
    </source>
</evidence>
<dbReference type="InterPro" id="IPR050790">
    <property type="entry name" value="ExbB/TolQ_transport"/>
</dbReference>
<evidence type="ECO:0000256" key="10">
    <source>
        <dbReference type="HAMAP-Rule" id="MF_02202"/>
    </source>
</evidence>
<organism evidence="12 13">
    <name type="scientific">Gilvimarinus algae</name>
    <dbReference type="NCBI Taxonomy" id="3058037"/>
    <lineage>
        <taxon>Bacteria</taxon>
        <taxon>Pseudomonadati</taxon>
        <taxon>Pseudomonadota</taxon>
        <taxon>Gammaproteobacteria</taxon>
        <taxon>Cellvibrionales</taxon>
        <taxon>Cellvibrionaceae</taxon>
        <taxon>Gilvimarinus</taxon>
    </lineage>
</organism>
<proteinExistence type="inferred from homology"/>
<feature type="transmembrane region" description="Helical" evidence="10">
    <location>
        <begin position="132"/>
        <end position="155"/>
    </location>
</feature>
<evidence type="ECO:0000256" key="9">
    <source>
        <dbReference type="ARBA" id="ARBA00023306"/>
    </source>
</evidence>
<evidence type="ECO:0000256" key="3">
    <source>
        <dbReference type="ARBA" id="ARBA00022475"/>
    </source>
</evidence>
<comment type="subunit">
    <text evidence="10">The Tol-Pal system is composed of five core proteins: the inner membrane proteins TolA, TolQ and TolR, the periplasmic protein TolB and the outer membrane protein Pal. They form a network linking the inner and outer membranes and the peptidoglycan layer.</text>
</comment>
<evidence type="ECO:0000256" key="1">
    <source>
        <dbReference type="ARBA" id="ARBA00004651"/>
    </source>
</evidence>
<keyword evidence="6 10" id="KW-0812">Transmembrane</keyword>
<dbReference type="InterPro" id="IPR002898">
    <property type="entry name" value="MotA_ExbB_proton_chnl"/>
</dbReference>
<feature type="transmembrane region" description="Helical" evidence="10">
    <location>
        <begin position="175"/>
        <end position="197"/>
    </location>
</feature>
<gene>
    <name evidence="10 12" type="primary">tolQ</name>
    <name evidence="12" type="ORF">QWI16_08010</name>
</gene>
<dbReference type="Proteomes" id="UP001168380">
    <property type="component" value="Unassembled WGS sequence"/>
</dbReference>
<keyword evidence="4 10" id="KW-0997">Cell inner membrane</keyword>
<evidence type="ECO:0000256" key="4">
    <source>
        <dbReference type="ARBA" id="ARBA00022519"/>
    </source>
</evidence>